<dbReference type="Pfam" id="PF13359">
    <property type="entry name" value="DDE_Tnp_4"/>
    <property type="match status" value="1"/>
</dbReference>
<gene>
    <name evidence="10" type="ORF">AAFF_G00226910</name>
</gene>
<dbReference type="AlphaFoldDB" id="A0AAD7TBQ8"/>
<keyword evidence="7" id="KW-0539">Nucleus</keyword>
<protein>
    <recommendedName>
        <fullName evidence="9">DDE Tnp4 domain-containing protein</fullName>
    </recommendedName>
</protein>
<comment type="cofactor">
    <cofactor evidence="1">
        <name>a divalent metal cation</name>
        <dbReference type="ChEBI" id="CHEBI:60240"/>
    </cofactor>
</comment>
<accession>A0AAD7TBQ8</accession>
<organism evidence="10 11">
    <name type="scientific">Aldrovandia affinis</name>
    <dbReference type="NCBI Taxonomy" id="143900"/>
    <lineage>
        <taxon>Eukaryota</taxon>
        <taxon>Metazoa</taxon>
        <taxon>Chordata</taxon>
        <taxon>Craniata</taxon>
        <taxon>Vertebrata</taxon>
        <taxon>Euteleostomi</taxon>
        <taxon>Actinopterygii</taxon>
        <taxon>Neopterygii</taxon>
        <taxon>Teleostei</taxon>
        <taxon>Notacanthiformes</taxon>
        <taxon>Halosauridae</taxon>
        <taxon>Aldrovandia</taxon>
    </lineage>
</organism>
<evidence type="ECO:0000256" key="5">
    <source>
        <dbReference type="ARBA" id="ARBA00022723"/>
    </source>
</evidence>
<reference evidence="10" key="1">
    <citation type="journal article" date="2023" name="Science">
        <title>Genome structures resolve the early diversification of teleost fishes.</title>
        <authorList>
            <person name="Parey E."/>
            <person name="Louis A."/>
            <person name="Montfort J."/>
            <person name="Bouchez O."/>
            <person name="Roques C."/>
            <person name="Iampietro C."/>
            <person name="Lluch J."/>
            <person name="Castinel A."/>
            <person name="Donnadieu C."/>
            <person name="Desvignes T."/>
            <person name="Floi Bucao C."/>
            <person name="Jouanno E."/>
            <person name="Wen M."/>
            <person name="Mejri S."/>
            <person name="Dirks R."/>
            <person name="Jansen H."/>
            <person name="Henkel C."/>
            <person name="Chen W.J."/>
            <person name="Zahm M."/>
            <person name="Cabau C."/>
            <person name="Klopp C."/>
            <person name="Thompson A.W."/>
            <person name="Robinson-Rechavi M."/>
            <person name="Braasch I."/>
            <person name="Lecointre G."/>
            <person name="Bobe J."/>
            <person name="Postlethwait J.H."/>
            <person name="Berthelot C."/>
            <person name="Roest Crollius H."/>
            <person name="Guiguen Y."/>
        </authorList>
    </citation>
    <scope>NUCLEOTIDE SEQUENCE</scope>
    <source>
        <strain evidence="10">NC1722</strain>
    </source>
</reference>
<sequence length="301" mass="32964">MSKNRLDHLVHRLGPFIKHQRTTNAPIDIGQRLAVTLRLIASGGTQQSVAASYKLGNTTVSSIVSEVCQAIWLALKADFVCLPAAVQWAAITDDFWRLWDFPKCIGSVDGKHIVIKAPPNSGSDFFNYKGHHSIVLMAVYDARYRFTMVDVGAYGRESDGGVFQDSQFGRDLLHGKLDLPPPANLPGTGVTVPHVLVGDAALPLHVNLMRPFPDAANEHNTRYMTPNFTDSPSASGEPQPGEWRRQVAGDTNLLPLRRLSACGARATRAAFAVRNDLIGFFQSPQGLVSWQDAVIRRGQLN</sequence>
<dbReference type="GO" id="GO:0016787">
    <property type="term" value="F:hydrolase activity"/>
    <property type="evidence" value="ECO:0007669"/>
    <property type="project" value="UniProtKB-KW"/>
</dbReference>
<evidence type="ECO:0000313" key="11">
    <source>
        <dbReference type="Proteomes" id="UP001221898"/>
    </source>
</evidence>
<feature type="region of interest" description="Disordered" evidence="8">
    <location>
        <begin position="224"/>
        <end position="244"/>
    </location>
</feature>
<comment type="caution">
    <text evidence="10">The sequence shown here is derived from an EMBL/GenBank/DDBJ whole genome shotgun (WGS) entry which is preliminary data.</text>
</comment>
<evidence type="ECO:0000256" key="3">
    <source>
        <dbReference type="ARBA" id="ARBA00006958"/>
    </source>
</evidence>
<feature type="compositionally biased region" description="Polar residues" evidence="8">
    <location>
        <begin position="224"/>
        <end position="236"/>
    </location>
</feature>
<evidence type="ECO:0000256" key="1">
    <source>
        <dbReference type="ARBA" id="ARBA00001968"/>
    </source>
</evidence>
<comment type="similarity">
    <text evidence="3">Belongs to the HARBI1 family.</text>
</comment>
<feature type="domain" description="DDE Tnp4" evidence="9">
    <location>
        <begin position="108"/>
        <end position="214"/>
    </location>
</feature>
<name>A0AAD7TBQ8_9TELE</name>
<dbReference type="PANTHER" id="PTHR22930:SF269">
    <property type="entry name" value="NUCLEASE HARBI1-LIKE PROTEIN"/>
    <property type="match status" value="1"/>
</dbReference>
<evidence type="ECO:0000256" key="6">
    <source>
        <dbReference type="ARBA" id="ARBA00022801"/>
    </source>
</evidence>
<evidence type="ECO:0000259" key="9">
    <source>
        <dbReference type="Pfam" id="PF13359"/>
    </source>
</evidence>
<proteinExistence type="inferred from homology"/>
<comment type="subcellular location">
    <subcellularLocation>
        <location evidence="2">Nucleus</location>
    </subcellularLocation>
</comment>
<keyword evidence="6" id="KW-0378">Hydrolase</keyword>
<dbReference type="GO" id="GO:0046872">
    <property type="term" value="F:metal ion binding"/>
    <property type="evidence" value="ECO:0007669"/>
    <property type="project" value="UniProtKB-KW"/>
</dbReference>
<dbReference type="InterPro" id="IPR045249">
    <property type="entry name" value="HARBI1-like"/>
</dbReference>
<evidence type="ECO:0000256" key="8">
    <source>
        <dbReference type="SAM" id="MobiDB-lite"/>
    </source>
</evidence>
<dbReference type="Proteomes" id="UP001221898">
    <property type="component" value="Unassembled WGS sequence"/>
</dbReference>
<dbReference type="GO" id="GO:0004518">
    <property type="term" value="F:nuclease activity"/>
    <property type="evidence" value="ECO:0007669"/>
    <property type="project" value="UniProtKB-KW"/>
</dbReference>
<evidence type="ECO:0000256" key="2">
    <source>
        <dbReference type="ARBA" id="ARBA00004123"/>
    </source>
</evidence>
<dbReference type="InterPro" id="IPR027806">
    <property type="entry name" value="HARBI1_dom"/>
</dbReference>
<keyword evidence="4" id="KW-0540">Nuclease</keyword>
<keyword evidence="5" id="KW-0479">Metal-binding</keyword>
<keyword evidence="11" id="KW-1185">Reference proteome</keyword>
<dbReference type="EMBL" id="JAINUG010000003">
    <property type="protein sequence ID" value="KAJ8417848.1"/>
    <property type="molecule type" value="Genomic_DNA"/>
</dbReference>
<evidence type="ECO:0000256" key="4">
    <source>
        <dbReference type="ARBA" id="ARBA00022722"/>
    </source>
</evidence>
<evidence type="ECO:0000256" key="7">
    <source>
        <dbReference type="ARBA" id="ARBA00023242"/>
    </source>
</evidence>
<dbReference type="GO" id="GO:0005634">
    <property type="term" value="C:nucleus"/>
    <property type="evidence" value="ECO:0007669"/>
    <property type="project" value="UniProtKB-SubCell"/>
</dbReference>
<dbReference type="PANTHER" id="PTHR22930">
    <property type="match status" value="1"/>
</dbReference>
<evidence type="ECO:0000313" key="10">
    <source>
        <dbReference type="EMBL" id="KAJ8417848.1"/>
    </source>
</evidence>